<keyword evidence="2" id="KW-1185">Reference proteome</keyword>
<evidence type="ECO:0000313" key="1">
    <source>
        <dbReference type="EMBL" id="KAF1393747.1"/>
    </source>
</evidence>
<proteinExistence type="predicted"/>
<sequence>MPRGGAVERLNQSPASLENINGKSGFACPVGCANGRTGKAGLAGGAGEAAQLICGSTSPPYIASTVRMKKIL</sequence>
<dbReference type="AlphaFoldDB" id="A0A6A5EVN8"/>
<evidence type="ECO:0000313" key="2">
    <source>
        <dbReference type="Proteomes" id="UP000465112"/>
    </source>
</evidence>
<name>A0A6A5EVN8_PERFL</name>
<gene>
    <name evidence="1" type="ORF">PFLUV_G00019230</name>
</gene>
<protein>
    <submittedName>
        <fullName evidence="1">Uncharacterized protein</fullName>
    </submittedName>
</protein>
<dbReference type="EMBL" id="VHII01000002">
    <property type="protein sequence ID" value="KAF1393747.1"/>
    <property type="molecule type" value="Genomic_DNA"/>
</dbReference>
<comment type="caution">
    <text evidence="1">The sequence shown here is derived from an EMBL/GenBank/DDBJ whole genome shotgun (WGS) entry which is preliminary data.</text>
</comment>
<dbReference type="Proteomes" id="UP000465112">
    <property type="component" value="Chromosome 2"/>
</dbReference>
<organism evidence="1 2">
    <name type="scientific">Perca fluviatilis</name>
    <name type="common">European perch</name>
    <dbReference type="NCBI Taxonomy" id="8168"/>
    <lineage>
        <taxon>Eukaryota</taxon>
        <taxon>Metazoa</taxon>
        <taxon>Chordata</taxon>
        <taxon>Craniata</taxon>
        <taxon>Vertebrata</taxon>
        <taxon>Euteleostomi</taxon>
        <taxon>Actinopterygii</taxon>
        <taxon>Neopterygii</taxon>
        <taxon>Teleostei</taxon>
        <taxon>Neoteleostei</taxon>
        <taxon>Acanthomorphata</taxon>
        <taxon>Eupercaria</taxon>
        <taxon>Perciformes</taxon>
        <taxon>Percoidei</taxon>
        <taxon>Percidae</taxon>
        <taxon>Percinae</taxon>
        <taxon>Perca</taxon>
    </lineage>
</organism>
<reference evidence="1 2" key="1">
    <citation type="submission" date="2019-06" db="EMBL/GenBank/DDBJ databases">
        <title>A chromosome-scale genome assembly of the European perch, Perca fluviatilis.</title>
        <authorList>
            <person name="Roques C."/>
            <person name="Zahm M."/>
            <person name="Cabau C."/>
            <person name="Klopp C."/>
            <person name="Bouchez O."/>
            <person name="Donnadieu C."/>
            <person name="Kuhl H."/>
            <person name="Gislard M."/>
            <person name="Guendouz S."/>
            <person name="Journot L."/>
            <person name="Haffray P."/>
            <person name="Bestin A."/>
            <person name="Morvezen R."/>
            <person name="Feron R."/>
            <person name="Wen M."/>
            <person name="Jouanno E."/>
            <person name="Herpin A."/>
            <person name="Schartl M."/>
            <person name="Postlethwait J."/>
            <person name="Schaerlinger B."/>
            <person name="Chardard D."/>
            <person name="Lecocq T."/>
            <person name="Poncet C."/>
            <person name="Jaffrelo L."/>
            <person name="Lampietro C."/>
            <person name="Guiguen Y."/>
        </authorList>
    </citation>
    <scope>NUCLEOTIDE SEQUENCE [LARGE SCALE GENOMIC DNA]</scope>
    <source>
        <tissue evidence="1">Blood</tissue>
    </source>
</reference>
<accession>A0A6A5EVN8</accession>